<protein>
    <recommendedName>
        <fullName evidence="2">glutamine--fructose-6-phosphate transaminase (isomerizing)</fullName>
        <ecNumber evidence="2">2.6.1.16</ecNumber>
    </recommendedName>
</protein>
<accession>A0A381QQA3</accession>
<evidence type="ECO:0000256" key="5">
    <source>
        <dbReference type="ARBA" id="ARBA00022737"/>
    </source>
</evidence>
<dbReference type="SUPFAM" id="SSF56235">
    <property type="entry name" value="N-terminal nucleophile aminohydrolases (Ntn hydrolases)"/>
    <property type="match status" value="1"/>
</dbReference>
<evidence type="ECO:0000256" key="3">
    <source>
        <dbReference type="ARBA" id="ARBA00022576"/>
    </source>
</evidence>
<gene>
    <name evidence="9" type="ORF">METZ01_LOCUS32961</name>
</gene>
<keyword evidence="6" id="KW-0315">Glutamine amidotransferase</keyword>
<dbReference type="Gene3D" id="3.60.20.10">
    <property type="entry name" value="Glutamine Phosphoribosylpyrophosphate, subunit 1, domain 1"/>
    <property type="match status" value="1"/>
</dbReference>
<dbReference type="GO" id="GO:0097367">
    <property type="term" value="F:carbohydrate derivative binding"/>
    <property type="evidence" value="ECO:0007669"/>
    <property type="project" value="InterPro"/>
</dbReference>
<comment type="catalytic activity">
    <reaction evidence="1">
        <text>D-fructose 6-phosphate + L-glutamine = D-glucosamine 6-phosphate + L-glutamate</text>
        <dbReference type="Rhea" id="RHEA:13237"/>
        <dbReference type="ChEBI" id="CHEBI:29985"/>
        <dbReference type="ChEBI" id="CHEBI:58359"/>
        <dbReference type="ChEBI" id="CHEBI:58725"/>
        <dbReference type="ChEBI" id="CHEBI:61527"/>
        <dbReference type="EC" id="2.6.1.16"/>
    </reaction>
</comment>
<evidence type="ECO:0000256" key="2">
    <source>
        <dbReference type="ARBA" id="ARBA00012916"/>
    </source>
</evidence>
<keyword evidence="3" id="KW-0032">Aminotransferase</keyword>
<sequence>VHRPPVGAVERKGSNEDMCGIIAVLRRPSDRKVPTAERITAPLVGAVDLLARVEPDLLGEAADLLGEADRLLGGVPGLLALDRDPTLVGRINEVLAPVPAHLASLEAAVAGSPDVEAANAALVRVRDVLWAVSRDRLGTFAGVTSLRQDRPVPSDAGLAVLLSAQQALSALDRLEVRGRDSAGLQVTVWNHGIDQHDPEVVARSADPLHRSGSVRVLDGGGLAFVVKASAEIGELGDNTAVLRSALVADGLLARALAAPAVQGSLLGHTRWASVGLISEPNAHPVDSTRADGELVPLVTVVQNGDVDNHADLAASEGLSLAPEITTDAKVVPALCAAHLAAGRERLEAFRRTVNAFEGSVAIGMATGDAPDRLLLSLRGSGQGLFVGLAEDTFVVASEPYGVVELTADYLRMDGETPADPDDPGASRGQIVELDAAIAGSVDGITRRSYDGRNLPVTSADLSRAEVTTRDIDRGDHPHFLIKEIGESPDSVRSTLRGRLVADGDGTLGVRLGSEVLCDDLRAELAAGAIRRILVIGQGTAAVAGGSVARSLAEELTGTGIEVDDLPATELSGFGLVPDMSDTLVVAISQSGTTTDTNRTVDLVRARRARVVAIVNRRNSDLVDRSDGVLYTSDGRDVEMSVASTKAFYAQAVAGVLLAAAVADAVGVGGAPDRAGVLAGLSDLPGAMGEVLAQRGRIAEIADRHAPARRHWAVVGSGPNLVAAREIRIKLSELCYKSISADATEDKKHIDLSAEPLILVCATGLVGSTADDVAKEVAIYRAHRAAPVVVADAGSSRFSEALDVVLVPVVHPRLSFVLSTMVGHLFGYEAARAIDAQAQPLREAHAAIEREAVYLLSSEAKPGASVDGALRDELRLAATAFSDELRNGRLNGHLEASTAVRLSTLFRFALDDVPLESYQLEFGRAGTPALVLDDLAGALTVAVEELTRPIDAIKHQAKTVTVGISRTDETLLEARLARAALDAGAPRDSLSYRTLRVLVALDPAVADVVGFTRYRVDGLDGPAPTVAIVDRGGVSTGIPSRTDRDPALRGTKHRVARDRDVLVTRGARDDRTIVLVPEVKDRETVGLTLLHVSLRDRLDPEVLRGVLQGYDNRYGAVRDVVCETEPELRDDLLASLPVDDLLIDPVLAIADRLRG</sequence>
<evidence type="ECO:0000256" key="6">
    <source>
        <dbReference type="ARBA" id="ARBA00022962"/>
    </source>
</evidence>
<dbReference type="InterPro" id="IPR029055">
    <property type="entry name" value="Ntn_hydrolases_N"/>
</dbReference>
<dbReference type="PROSITE" id="PS51464">
    <property type="entry name" value="SIS"/>
    <property type="match status" value="1"/>
</dbReference>
<dbReference type="InterPro" id="IPR017932">
    <property type="entry name" value="GATase_2_dom"/>
</dbReference>
<dbReference type="Pfam" id="PF01380">
    <property type="entry name" value="SIS"/>
    <property type="match status" value="1"/>
</dbReference>
<dbReference type="PROSITE" id="PS51278">
    <property type="entry name" value="GATASE_TYPE_2"/>
    <property type="match status" value="1"/>
</dbReference>
<dbReference type="PANTHER" id="PTHR10937:SF0">
    <property type="entry name" value="GLUTAMINE--FRUCTOSE-6-PHOSPHATE TRANSAMINASE (ISOMERIZING)"/>
    <property type="match status" value="1"/>
</dbReference>
<dbReference type="GO" id="GO:0006487">
    <property type="term" value="P:protein N-linked glycosylation"/>
    <property type="evidence" value="ECO:0007669"/>
    <property type="project" value="TreeGrafter"/>
</dbReference>
<evidence type="ECO:0000259" key="8">
    <source>
        <dbReference type="PROSITE" id="PS51464"/>
    </source>
</evidence>
<evidence type="ECO:0000259" key="7">
    <source>
        <dbReference type="PROSITE" id="PS51278"/>
    </source>
</evidence>
<feature type="non-terminal residue" evidence="9">
    <location>
        <position position="1"/>
    </location>
</feature>
<evidence type="ECO:0000313" key="9">
    <source>
        <dbReference type="EMBL" id="SUZ80107.1"/>
    </source>
</evidence>
<evidence type="ECO:0000256" key="1">
    <source>
        <dbReference type="ARBA" id="ARBA00001031"/>
    </source>
</evidence>
<reference evidence="9" key="1">
    <citation type="submission" date="2018-05" db="EMBL/GenBank/DDBJ databases">
        <authorList>
            <person name="Lanie J.A."/>
            <person name="Ng W.-L."/>
            <person name="Kazmierczak K.M."/>
            <person name="Andrzejewski T.M."/>
            <person name="Davidsen T.M."/>
            <person name="Wayne K.J."/>
            <person name="Tettelin H."/>
            <person name="Glass J.I."/>
            <person name="Rusch D."/>
            <person name="Podicherti R."/>
            <person name="Tsui H.-C.T."/>
            <person name="Winkler M.E."/>
        </authorList>
    </citation>
    <scope>NUCLEOTIDE SEQUENCE</scope>
</reference>
<proteinExistence type="predicted"/>
<dbReference type="EC" id="2.6.1.16" evidence="2"/>
<dbReference type="AlphaFoldDB" id="A0A381QQA3"/>
<feature type="domain" description="Glutamine amidotransferase type-2" evidence="7">
    <location>
        <begin position="141"/>
        <end position="436"/>
    </location>
</feature>
<dbReference type="InterPro" id="IPR035466">
    <property type="entry name" value="GlmS/AgaS_SIS"/>
</dbReference>
<dbReference type="GO" id="GO:0006002">
    <property type="term" value="P:fructose 6-phosphate metabolic process"/>
    <property type="evidence" value="ECO:0007669"/>
    <property type="project" value="TreeGrafter"/>
</dbReference>
<dbReference type="InterPro" id="IPR046348">
    <property type="entry name" value="SIS_dom_sf"/>
</dbReference>
<evidence type="ECO:0000256" key="4">
    <source>
        <dbReference type="ARBA" id="ARBA00022679"/>
    </source>
</evidence>
<keyword evidence="5" id="KW-0677">Repeat</keyword>
<name>A0A381QQA3_9ZZZZ</name>
<feature type="domain" description="SIS" evidence="8">
    <location>
        <begin position="520"/>
        <end position="667"/>
    </location>
</feature>
<dbReference type="GO" id="GO:0004360">
    <property type="term" value="F:glutamine-fructose-6-phosphate transaminase (isomerizing) activity"/>
    <property type="evidence" value="ECO:0007669"/>
    <property type="project" value="UniProtKB-EC"/>
</dbReference>
<dbReference type="Pfam" id="PF13522">
    <property type="entry name" value="GATase_6"/>
    <property type="match status" value="1"/>
</dbReference>
<dbReference type="PANTHER" id="PTHR10937">
    <property type="entry name" value="GLUCOSAMINE--FRUCTOSE-6-PHOSPHATE AMINOTRANSFERASE, ISOMERIZING"/>
    <property type="match status" value="1"/>
</dbReference>
<dbReference type="SUPFAM" id="SSF53697">
    <property type="entry name" value="SIS domain"/>
    <property type="match status" value="1"/>
</dbReference>
<dbReference type="CDD" id="cd05008">
    <property type="entry name" value="SIS_GlmS_GlmD_1"/>
    <property type="match status" value="1"/>
</dbReference>
<dbReference type="EMBL" id="UINC01001414">
    <property type="protein sequence ID" value="SUZ80107.1"/>
    <property type="molecule type" value="Genomic_DNA"/>
</dbReference>
<dbReference type="GO" id="GO:0006047">
    <property type="term" value="P:UDP-N-acetylglucosamine metabolic process"/>
    <property type="evidence" value="ECO:0007669"/>
    <property type="project" value="TreeGrafter"/>
</dbReference>
<dbReference type="Gene3D" id="3.40.50.10490">
    <property type="entry name" value="Glucose-6-phosphate isomerase like protein, domain 1"/>
    <property type="match status" value="2"/>
</dbReference>
<keyword evidence="4" id="KW-0808">Transferase</keyword>
<dbReference type="InterPro" id="IPR001347">
    <property type="entry name" value="SIS_dom"/>
</dbReference>
<organism evidence="9">
    <name type="scientific">marine metagenome</name>
    <dbReference type="NCBI Taxonomy" id="408172"/>
    <lineage>
        <taxon>unclassified sequences</taxon>
        <taxon>metagenomes</taxon>
        <taxon>ecological metagenomes</taxon>
    </lineage>
</organism>